<feature type="non-terminal residue" evidence="1">
    <location>
        <position position="32"/>
    </location>
</feature>
<dbReference type="AlphaFoldDB" id="A0A382VB72"/>
<dbReference type="EMBL" id="UINC01150634">
    <property type="protein sequence ID" value="SVD43786.1"/>
    <property type="molecule type" value="Genomic_DNA"/>
</dbReference>
<reference evidence="1" key="1">
    <citation type="submission" date="2018-05" db="EMBL/GenBank/DDBJ databases">
        <authorList>
            <person name="Lanie J.A."/>
            <person name="Ng W.-L."/>
            <person name="Kazmierczak K.M."/>
            <person name="Andrzejewski T.M."/>
            <person name="Davidsen T.M."/>
            <person name="Wayne K.J."/>
            <person name="Tettelin H."/>
            <person name="Glass J.I."/>
            <person name="Rusch D."/>
            <person name="Podicherti R."/>
            <person name="Tsui H.-C.T."/>
            <person name="Winkler M.E."/>
        </authorList>
    </citation>
    <scope>NUCLEOTIDE SEQUENCE</scope>
</reference>
<protein>
    <submittedName>
        <fullName evidence="1">Uncharacterized protein</fullName>
    </submittedName>
</protein>
<organism evidence="1">
    <name type="scientific">marine metagenome</name>
    <dbReference type="NCBI Taxonomy" id="408172"/>
    <lineage>
        <taxon>unclassified sequences</taxon>
        <taxon>metagenomes</taxon>
        <taxon>ecological metagenomes</taxon>
    </lineage>
</organism>
<evidence type="ECO:0000313" key="1">
    <source>
        <dbReference type="EMBL" id="SVD43786.1"/>
    </source>
</evidence>
<name>A0A382VB72_9ZZZZ</name>
<sequence>RFGDKFIRVSFSIPTPEVERFVDAFPKVMAEL</sequence>
<gene>
    <name evidence="1" type="ORF">METZ01_LOCUS396640</name>
</gene>
<proteinExistence type="predicted"/>
<accession>A0A382VB72</accession>
<feature type="non-terminal residue" evidence="1">
    <location>
        <position position="1"/>
    </location>
</feature>